<evidence type="ECO:0000313" key="3">
    <source>
        <dbReference type="Proteomes" id="UP000250079"/>
    </source>
</evidence>
<dbReference type="PANTHER" id="PTHR46825:SF9">
    <property type="entry name" value="BETA-LACTAMASE-RELATED DOMAIN-CONTAINING PROTEIN"/>
    <property type="match status" value="1"/>
</dbReference>
<dbReference type="RefSeq" id="WP_088915874.1">
    <property type="nucleotide sequence ID" value="NZ_CP018632.1"/>
</dbReference>
<evidence type="ECO:0000259" key="1">
    <source>
        <dbReference type="Pfam" id="PF00144"/>
    </source>
</evidence>
<gene>
    <name evidence="2" type="primary">pbpE</name>
    <name evidence="2" type="ORF">IMCC3135_00995</name>
</gene>
<dbReference type="PANTHER" id="PTHR46825">
    <property type="entry name" value="D-ALANYL-D-ALANINE-CARBOXYPEPTIDASE/ENDOPEPTIDASE AMPH"/>
    <property type="match status" value="1"/>
</dbReference>
<dbReference type="InterPro" id="IPR050491">
    <property type="entry name" value="AmpC-like"/>
</dbReference>
<protein>
    <submittedName>
        <fullName evidence="2">Penicillin-binding protein 4</fullName>
    </submittedName>
</protein>
<dbReference type="Pfam" id="PF00144">
    <property type="entry name" value="Beta-lactamase"/>
    <property type="match status" value="1"/>
</dbReference>
<dbReference type="InterPro" id="IPR001466">
    <property type="entry name" value="Beta-lactam-related"/>
</dbReference>
<dbReference type="AlphaFoldDB" id="A0A2Z2NT84"/>
<dbReference type="SUPFAM" id="SSF56601">
    <property type="entry name" value="beta-lactamase/transpeptidase-like"/>
    <property type="match status" value="1"/>
</dbReference>
<dbReference type="Proteomes" id="UP000250079">
    <property type="component" value="Chromosome"/>
</dbReference>
<sequence>MTIEKPDILPFDARFAQYDEACGPGLAVLVIQDGTTVFKRGYGLSNLETKERIDCDTNFRMASVSKQFTAMAVAILEEQGKISGDHYIGNYLVDLPEYMSKIKVCHLVHHLSGLPDYGDAFFSSNKNKPLISNDDVYAYYKSQTKLDFEIGERYEYSNGGYSLLALIVESASGQSFKDFSKDRIFDPAGMKNTAIITYPSTIRNQAISYGAWPFFENIDYNTGNALQGEDGVYTSLTDMEAWIHAIDNNILVSPATTERIFSKVKTNNGEDVQYGYGWGFDQIGGMEVRVHTGGWVGFNTVIVNAHEVNTWFVAFSNTEAISSEDASIEMAKYYLDLDINN</sequence>
<feature type="domain" description="Beta-lactamase-related" evidence="1">
    <location>
        <begin position="12"/>
        <end position="320"/>
    </location>
</feature>
<organism evidence="2 3">
    <name type="scientific">Granulosicoccus antarcticus IMCC3135</name>
    <dbReference type="NCBI Taxonomy" id="1192854"/>
    <lineage>
        <taxon>Bacteria</taxon>
        <taxon>Pseudomonadati</taxon>
        <taxon>Pseudomonadota</taxon>
        <taxon>Gammaproteobacteria</taxon>
        <taxon>Chromatiales</taxon>
        <taxon>Granulosicoccaceae</taxon>
        <taxon>Granulosicoccus</taxon>
    </lineage>
</organism>
<dbReference type="KEGG" id="gai:IMCC3135_00995"/>
<proteinExistence type="predicted"/>
<name>A0A2Z2NT84_9GAMM</name>
<dbReference type="Gene3D" id="3.40.710.10">
    <property type="entry name" value="DD-peptidase/beta-lactamase superfamily"/>
    <property type="match status" value="1"/>
</dbReference>
<dbReference type="OrthoDB" id="9799367at2"/>
<dbReference type="EMBL" id="CP018632">
    <property type="protein sequence ID" value="ASJ70324.1"/>
    <property type="molecule type" value="Genomic_DNA"/>
</dbReference>
<accession>A0A2Z2NT84</accession>
<keyword evidence="3" id="KW-1185">Reference proteome</keyword>
<dbReference type="InterPro" id="IPR012338">
    <property type="entry name" value="Beta-lactam/transpept-like"/>
</dbReference>
<evidence type="ECO:0000313" key="2">
    <source>
        <dbReference type="EMBL" id="ASJ70324.1"/>
    </source>
</evidence>
<reference evidence="2 3" key="1">
    <citation type="submission" date="2016-12" db="EMBL/GenBank/DDBJ databases">
        <authorList>
            <person name="Song W.-J."/>
            <person name="Kurnit D.M."/>
        </authorList>
    </citation>
    <scope>NUCLEOTIDE SEQUENCE [LARGE SCALE GENOMIC DNA]</scope>
    <source>
        <strain evidence="2 3">IMCC3135</strain>
    </source>
</reference>